<evidence type="ECO:0000313" key="6">
    <source>
        <dbReference type="Proteomes" id="UP001152523"/>
    </source>
</evidence>
<proteinExistence type="predicted"/>
<dbReference type="PROSITE" id="PS50084">
    <property type="entry name" value="KH_TYPE_1"/>
    <property type="match status" value="2"/>
</dbReference>
<feature type="compositionally biased region" description="Polar residues" evidence="3">
    <location>
        <begin position="1"/>
        <end position="11"/>
    </location>
</feature>
<feature type="compositionally biased region" description="Pro residues" evidence="3">
    <location>
        <begin position="350"/>
        <end position="363"/>
    </location>
</feature>
<name>A0AAV0ETN1_9ASTE</name>
<sequence length="642" mass="67018">MAEEAQYSSEPGPNKRKYEDSASPSLVSRRRTGFSAPLSSTSPADVSASVGPPLYNNVAPPIDDFQLAKQRAQEIAARLLSNSDPTKARGNNNGGSVAFEAREAQKPLGSAFHPSGTGSYGYPGPTKKIEIPNAKVGVIIGRSGETIRNLQVQSGAKIQVTRDMDADPTSETREVELMGTPEQIAMADKLIQDVLSEADLGGSNVTSRRLTGQQIGGEQFVMRVPNNKVGLVIGKGGETIKNMQARSGARIQVIPLHLPPGDTSTERTVQIDGSSDQIEIAKQLVNDAISENRMRNPSMMGAYPQQGYQARPQTSWAPHGEQTQQQPSYGYTQQPGTYPPTGQSSQYSMPQPPSYPGYPPQPTPGGYGPGWDPQSNQNQPTAPGGGYDYYNQVPQQQQTPGGSGGDNSSVYGYNNNQGQPYAQGGYGGYPVPAPQSGGGYAGQTNTIPGYDQQPQGYYGNSSAPPPDSQTTYGAQGDGNQAPPRANQAVGPHGGGYDASQNPSPNAAYPITTHQGVNQIQGSGGGSGGGYGTQPPVPSYSVSANHGQPTTSIKQPPPTTQQPGQPPQVYPTSTGYGAAGYGPPPPYGTPLPNMTHPQYNSSHGLGAGGYSHPSAYPPIDASAVGGTYDTAPVTGSAKTSPQN</sequence>
<feature type="domain" description="K Homology" evidence="4">
    <location>
        <begin position="123"/>
        <end position="196"/>
    </location>
</feature>
<dbReference type="Pfam" id="PF00013">
    <property type="entry name" value="KH_1"/>
    <property type="match status" value="2"/>
</dbReference>
<dbReference type="FunFam" id="3.30.1370.10:FF:000093">
    <property type="entry name" value="KH domain-containing protein"/>
    <property type="match status" value="1"/>
</dbReference>
<evidence type="ECO:0000259" key="4">
    <source>
        <dbReference type="SMART" id="SM00322"/>
    </source>
</evidence>
<feature type="region of interest" description="Disordered" evidence="3">
    <location>
        <begin position="1"/>
        <end position="54"/>
    </location>
</feature>
<keyword evidence="1" id="KW-0677">Repeat</keyword>
<dbReference type="SUPFAM" id="SSF54791">
    <property type="entry name" value="Eukaryotic type KH-domain (KH-domain type I)"/>
    <property type="match status" value="2"/>
</dbReference>
<dbReference type="InterPro" id="IPR036612">
    <property type="entry name" value="KH_dom_type_1_sf"/>
</dbReference>
<evidence type="ECO:0000313" key="5">
    <source>
        <dbReference type="EMBL" id="CAH9126612.1"/>
    </source>
</evidence>
<reference evidence="5" key="1">
    <citation type="submission" date="2022-07" db="EMBL/GenBank/DDBJ databases">
        <authorList>
            <person name="Macas J."/>
            <person name="Novak P."/>
            <person name="Neumann P."/>
        </authorList>
    </citation>
    <scope>NUCLEOTIDE SEQUENCE</scope>
</reference>
<dbReference type="Proteomes" id="UP001152523">
    <property type="component" value="Unassembled WGS sequence"/>
</dbReference>
<dbReference type="SMART" id="SM00322">
    <property type="entry name" value="KH"/>
    <property type="match status" value="2"/>
</dbReference>
<feature type="compositionally biased region" description="Polar residues" evidence="3">
    <location>
        <begin position="511"/>
        <end position="520"/>
    </location>
</feature>
<dbReference type="Gene3D" id="3.30.1370.10">
    <property type="entry name" value="K Homology domain, type 1"/>
    <property type="match status" value="2"/>
</dbReference>
<feature type="compositionally biased region" description="Gly residues" evidence="3">
    <location>
        <begin position="521"/>
        <end position="531"/>
    </location>
</feature>
<organism evidence="5 6">
    <name type="scientific">Cuscuta epithymum</name>
    <dbReference type="NCBI Taxonomy" id="186058"/>
    <lineage>
        <taxon>Eukaryota</taxon>
        <taxon>Viridiplantae</taxon>
        <taxon>Streptophyta</taxon>
        <taxon>Embryophyta</taxon>
        <taxon>Tracheophyta</taxon>
        <taxon>Spermatophyta</taxon>
        <taxon>Magnoliopsida</taxon>
        <taxon>eudicotyledons</taxon>
        <taxon>Gunneridae</taxon>
        <taxon>Pentapetalae</taxon>
        <taxon>asterids</taxon>
        <taxon>lamiids</taxon>
        <taxon>Solanales</taxon>
        <taxon>Convolvulaceae</taxon>
        <taxon>Cuscuteae</taxon>
        <taxon>Cuscuta</taxon>
        <taxon>Cuscuta subgen. Cuscuta</taxon>
    </lineage>
</organism>
<feature type="compositionally biased region" description="Low complexity" evidence="3">
    <location>
        <begin position="410"/>
        <end position="423"/>
    </location>
</feature>
<keyword evidence="6" id="KW-1185">Reference proteome</keyword>
<dbReference type="InterPro" id="IPR004087">
    <property type="entry name" value="KH_dom"/>
</dbReference>
<feature type="domain" description="K Homology" evidence="4">
    <location>
        <begin position="216"/>
        <end position="290"/>
    </location>
</feature>
<feature type="compositionally biased region" description="Polar residues" evidence="3">
    <location>
        <begin position="442"/>
        <end position="473"/>
    </location>
</feature>
<evidence type="ECO:0000256" key="3">
    <source>
        <dbReference type="SAM" id="MobiDB-lite"/>
    </source>
</evidence>
<accession>A0AAV0ETN1</accession>
<dbReference type="PANTHER" id="PTHR10288">
    <property type="entry name" value="KH DOMAIN CONTAINING RNA BINDING PROTEIN"/>
    <property type="match status" value="1"/>
</dbReference>
<evidence type="ECO:0000256" key="1">
    <source>
        <dbReference type="ARBA" id="ARBA00022737"/>
    </source>
</evidence>
<evidence type="ECO:0000256" key="2">
    <source>
        <dbReference type="PROSITE-ProRule" id="PRU00117"/>
    </source>
</evidence>
<dbReference type="EMBL" id="CAMAPF010000943">
    <property type="protein sequence ID" value="CAH9126612.1"/>
    <property type="molecule type" value="Genomic_DNA"/>
</dbReference>
<feature type="compositionally biased region" description="Pro residues" evidence="3">
    <location>
        <begin position="554"/>
        <end position="568"/>
    </location>
</feature>
<dbReference type="GO" id="GO:0003723">
    <property type="term" value="F:RNA binding"/>
    <property type="evidence" value="ECO:0007669"/>
    <property type="project" value="UniProtKB-UniRule"/>
</dbReference>
<feature type="region of interest" description="Disordered" evidence="3">
    <location>
        <begin position="289"/>
        <end position="642"/>
    </location>
</feature>
<gene>
    <name evidence="5" type="ORF">CEPIT_LOCUS27670</name>
</gene>
<dbReference type="InterPro" id="IPR004088">
    <property type="entry name" value="KH_dom_type_1"/>
</dbReference>
<feature type="compositionally biased region" description="Polar residues" evidence="3">
    <location>
        <begin position="306"/>
        <end position="336"/>
    </location>
</feature>
<keyword evidence="2" id="KW-0694">RNA-binding</keyword>
<protein>
    <recommendedName>
        <fullName evidence="4">K Homology domain-containing protein</fullName>
    </recommendedName>
</protein>
<dbReference type="AlphaFoldDB" id="A0AAV0ETN1"/>
<comment type="caution">
    <text evidence="5">The sequence shown here is derived from an EMBL/GenBank/DDBJ whole genome shotgun (WGS) entry which is preliminary data.</text>
</comment>